<organism evidence="5 6">
    <name type="scientific">Candidatus Iainarchaeum sp</name>
    <dbReference type="NCBI Taxonomy" id="3101447"/>
    <lineage>
        <taxon>Archaea</taxon>
        <taxon>Candidatus Iainarchaeota</taxon>
        <taxon>Candidatus Iainarchaeia</taxon>
        <taxon>Candidatus Iainarchaeales</taxon>
        <taxon>Candidatus Iainarchaeaceae</taxon>
        <taxon>Candidatus Iainarchaeum</taxon>
    </lineage>
</organism>
<dbReference type="GO" id="GO:0016757">
    <property type="term" value="F:glycosyltransferase activity"/>
    <property type="evidence" value="ECO:0007669"/>
    <property type="project" value="InterPro"/>
</dbReference>
<protein>
    <submittedName>
        <fullName evidence="5">Glycosyltransferase family 4 protein</fullName>
    </submittedName>
</protein>
<proteinExistence type="predicted"/>
<keyword evidence="2" id="KW-0812">Transmembrane</keyword>
<reference evidence="5" key="2">
    <citation type="submission" date="2021-05" db="EMBL/GenBank/DDBJ databases">
        <title>Protein family content uncovers lineage relationships and bacterial pathway maintenance mechanisms in DPANN archaea.</title>
        <authorList>
            <person name="Castelle C.J."/>
            <person name="Meheust R."/>
            <person name="Jaffe A.L."/>
            <person name="Seitz K."/>
            <person name="Gong X."/>
            <person name="Baker B.J."/>
            <person name="Banfield J.F."/>
        </authorList>
    </citation>
    <scope>NUCLEOTIDE SEQUENCE</scope>
    <source>
        <strain evidence="5">RIFCSPLOWO2_01_FULL_58_19</strain>
    </source>
</reference>
<evidence type="ECO:0000313" key="6">
    <source>
        <dbReference type="Proteomes" id="UP000678237"/>
    </source>
</evidence>
<dbReference type="EMBL" id="JAGVWE010000006">
    <property type="protein sequence ID" value="MBS3063604.1"/>
    <property type="molecule type" value="Genomic_DNA"/>
</dbReference>
<dbReference type="Proteomes" id="UP000678237">
    <property type="component" value="Unassembled WGS sequence"/>
</dbReference>
<keyword evidence="2" id="KW-0472">Membrane</keyword>
<reference evidence="5" key="1">
    <citation type="submission" date="2021-03" db="EMBL/GenBank/DDBJ databases">
        <authorList>
            <person name="Jaffe A."/>
        </authorList>
    </citation>
    <scope>NUCLEOTIDE SEQUENCE</scope>
    <source>
        <strain evidence="5">RIFCSPLOWO2_01_FULL_58_19</strain>
    </source>
</reference>
<dbReference type="CDD" id="cd03801">
    <property type="entry name" value="GT4_PimA-like"/>
    <property type="match status" value="1"/>
</dbReference>
<evidence type="ECO:0000259" key="4">
    <source>
        <dbReference type="Pfam" id="PF13439"/>
    </source>
</evidence>
<dbReference type="AlphaFoldDB" id="A0A8T4LA58"/>
<dbReference type="Gene3D" id="3.40.50.2000">
    <property type="entry name" value="Glycogen Phosphorylase B"/>
    <property type="match status" value="2"/>
</dbReference>
<feature type="domain" description="Glycosyl transferase family 1" evidence="3">
    <location>
        <begin position="210"/>
        <end position="370"/>
    </location>
</feature>
<keyword evidence="2" id="KW-1133">Transmembrane helix</keyword>
<dbReference type="PANTHER" id="PTHR46401">
    <property type="entry name" value="GLYCOSYLTRANSFERASE WBBK-RELATED"/>
    <property type="match status" value="1"/>
</dbReference>
<evidence type="ECO:0000256" key="1">
    <source>
        <dbReference type="ARBA" id="ARBA00022679"/>
    </source>
</evidence>
<dbReference type="SUPFAM" id="SSF53756">
    <property type="entry name" value="UDP-Glycosyltransferase/glycogen phosphorylase"/>
    <property type="match status" value="1"/>
</dbReference>
<dbReference type="Pfam" id="PF00534">
    <property type="entry name" value="Glycos_transf_1"/>
    <property type="match status" value="1"/>
</dbReference>
<feature type="domain" description="Glycosyltransferase subfamily 4-like N-terminal" evidence="4">
    <location>
        <begin position="44"/>
        <end position="198"/>
    </location>
</feature>
<accession>A0A8T4LA58</accession>
<evidence type="ECO:0000256" key="2">
    <source>
        <dbReference type="SAM" id="Phobius"/>
    </source>
</evidence>
<dbReference type="InterPro" id="IPR028098">
    <property type="entry name" value="Glyco_trans_4-like_N"/>
</dbReference>
<feature type="transmembrane region" description="Helical" evidence="2">
    <location>
        <begin position="76"/>
        <end position="97"/>
    </location>
</feature>
<dbReference type="PANTHER" id="PTHR46401:SF2">
    <property type="entry name" value="GLYCOSYLTRANSFERASE WBBK-RELATED"/>
    <property type="match status" value="1"/>
</dbReference>
<sequence>MNVLFIGRTIYVQSNKCTEKRVKWSANVVPFDNSIRAKWLNLSQGHQLTVIARTNQPRFLKFRCGADFHLVPVLPIAFLDILWYTLVTGFLGLWLALRRNVRIIDAEDPVVSGFVSSGLTSLLRLLGREVKLLVHCHGEWEETYLHEMSGPFQWLAKGALHYVVKNSFSHADWIRAVTAYMKQKIEQLVPGKPIIIFPGYMDLKPFLAQQNKNKEKIALFVGTLGKRKAPEDTILAMAEVVKCHPAARLVIRGGGPRKKELEELVGKLGLTQNVAFQGFLSLAELAKEYAASTLLVFPTLSEGFGRVIVEANACGKPVITTAIGPIPELVTDGVNGFLVKPRNPKALAEKMIYLFDHPDKAASIGLKGRELVRRRYSEQSFYDHYHSLLATVGQGNYEFY</sequence>
<dbReference type="InterPro" id="IPR001296">
    <property type="entry name" value="Glyco_trans_1"/>
</dbReference>
<dbReference type="Pfam" id="PF13439">
    <property type="entry name" value="Glyco_transf_4"/>
    <property type="match status" value="1"/>
</dbReference>
<keyword evidence="1" id="KW-0808">Transferase</keyword>
<name>A0A8T4LA58_9ARCH</name>
<evidence type="ECO:0000259" key="3">
    <source>
        <dbReference type="Pfam" id="PF00534"/>
    </source>
</evidence>
<comment type="caution">
    <text evidence="5">The sequence shown here is derived from an EMBL/GenBank/DDBJ whole genome shotgun (WGS) entry which is preliminary data.</text>
</comment>
<gene>
    <name evidence="5" type="ORF">J4203_07115</name>
</gene>
<evidence type="ECO:0000313" key="5">
    <source>
        <dbReference type="EMBL" id="MBS3063604.1"/>
    </source>
</evidence>